<dbReference type="Pfam" id="PF17272">
    <property type="entry name" value="DUF5337"/>
    <property type="match status" value="1"/>
</dbReference>
<evidence type="ECO:0000313" key="2">
    <source>
        <dbReference type="EMBL" id="KUF09085.1"/>
    </source>
</evidence>
<comment type="caution">
    <text evidence="2">The sequence shown here is derived from an EMBL/GenBank/DDBJ whole genome shotgun (WGS) entry which is preliminary data.</text>
</comment>
<name>A0A0W7WEU2_9RHOB</name>
<gene>
    <name evidence="2" type="ORF">AVJ23_19355</name>
</gene>
<sequence length="72" mass="8018">MADGQDLDRRGRVIALVIAGVGIGWFAMTALGGTLGWSQRIRALFDLAALAGFGWAIWMIYGLWRDRQKHKD</sequence>
<protein>
    <recommendedName>
        <fullName evidence="4">DUF5337 domain-containing protein</fullName>
    </recommendedName>
</protein>
<evidence type="ECO:0000256" key="1">
    <source>
        <dbReference type="SAM" id="Phobius"/>
    </source>
</evidence>
<organism evidence="2 3">
    <name type="scientific">Pseudoponticoccus marisrubri</name>
    <dbReference type="NCBI Taxonomy" id="1685382"/>
    <lineage>
        <taxon>Bacteria</taxon>
        <taxon>Pseudomonadati</taxon>
        <taxon>Pseudomonadota</taxon>
        <taxon>Alphaproteobacteria</taxon>
        <taxon>Rhodobacterales</taxon>
        <taxon>Roseobacteraceae</taxon>
        <taxon>Pseudoponticoccus</taxon>
    </lineage>
</organism>
<feature type="transmembrane region" description="Helical" evidence="1">
    <location>
        <begin position="12"/>
        <end position="37"/>
    </location>
</feature>
<dbReference type="Gene3D" id="1.20.1250.20">
    <property type="entry name" value="MFS general substrate transporter like domains"/>
    <property type="match status" value="1"/>
</dbReference>
<keyword evidence="1" id="KW-1133">Transmembrane helix</keyword>
<dbReference type="AlphaFoldDB" id="A0A0W7WEU2"/>
<accession>A0A0W7WEU2</accession>
<proteinExistence type="predicted"/>
<dbReference type="STRING" id="1685382.AVJ23_19355"/>
<dbReference type="OrthoDB" id="7658896at2"/>
<dbReference type="InterPro" id="IPR036259">
    <property type="entry name" value="MFS_trans_sf"/>
</dbReference>
<dbReference type="EMBL" id="LPXO01000017">
    <property type="protein sequence ID" value="KUF09085.1"/>
    <property type="molecule type" value="Genomic_DNA"/>
</dbReference>
<evidence type="ECO:0008006" key="4">
    <source>
        <dbReference type="Google" id="ProtNLM"/>
    </source>
</evidence>
<dbReference type="RefSeq" id="WP_058863882.1">
    <property type="nucleotide sequence ID" value="NZ_LPXO01000017.1"/>
</dbReference>
<reference evidence="2 3" key="1">
    <citation type="submission" date="2015-12" db="EMBL/GenBank/DDBJ databases">
        <authorList>
            <person name="Shamseldin A."/>
            <person name="Moawad H."/>
            <person name="Abd El-Rahim W.M."/>
            <person name="Sadowsky M.J."/>
        </authorList>
    </citation>
    <scope>NUCLEOTIDE SEQUENCE [LARGE SCALE GENOMIC DNA]</scope>
    <source>
        <strain evidence="2 3">SJ5A-1</strain>
    </source>
</reference>
<evidence type="ECO:0000313" key="3">
    <source>
        <dbReference type="Proteomes" id="UP000054396"/>
    </source>
</evidence>
<keyword evidence="1" id="KW-0812">Transmembrane</keyword>
<feature type="transmembrane region" description="Helical" evidence="1">
    <location>
        <begin position="43"/>
        <end position="64"/>
    </location>
</feature>
<keyword evidence="3" id="KW-1185">Reference proteome</keyword>
<keyword evidence="1" id="KW-0472">Membrane</keyword>
<dbReference type="Proteomes" id="UP000054396">
    <property type="component" value="Unassembled WGS sequence"/>
</dbReference>
<dbReference type="SUPFAM" id="SSF103473">
    <property type="entry name" value="MFS general substrate transporter"/>
    <property type="match status" value="1"/>
</dbReference>
<dbReference type="InterPro" id="IPR020308">
    <property type="entry name" value="Uncharacterised_Ynq1"/>
</dbReference>